<evidence type="ECO:0000313" key="2">
    <source>
        <dbReference type="EMBL" id="MBP2370431.1"/>
    </source>
</evidence>
<dbReference type="InterPro" id="IPR041657">
    <property type="entry name" value="HTH_17"/>
</dbReference>
<dbReference type="Proteomes" id="UP001519295">
    <property type="component" value="Unassembled WGS sequence"/>
</dbReference>
<name>A0ABS4W2M3_9PSEU</name>
<dbReference type="NCBIfam" id="TIGR01764">
    <property type="entry name" value="excise"/>
    <property type="match status" value="1"/>
</dbReference>
<reference evidence="2 3" key="1">
    <citation type="submission" date="2021-03" db="EMBL/GenBank/DDBJ databases">
        <title>Sequencing the genomes of 1000 actinobacteria strains.</title>
        <authorList>
            <person name="Klenk H.-P."/>
        </authorList>
    </citation>
    <scope>NUCLEOTIDE SEQUENCE [LARGE SCALE GENOMIC DNA]</scope>
    <source>
        <strain evidence="2 3">DSM 45256</strain>
    </source>
</reference>
<evidence type="ECO:0000313" key="3">
    <source>
        <dbReference type="Proteomes" id="UP001519295"/>
    </source>
</evidence>
<evidence type="ECO:0000259" key="1">
    <source>
        <dbReference type="Pfam" id="PF12728"/>
    </source>
</evidence>
<comment type="caution">
    <text evidence="2">The sequence shown here is derived from an EMBL/GenBank/DDBJ whole genome shotgun (WGS) entry which is preliminary data.</text>
</comment>
<protein>
    <submittedName>
        <fullName evidence="2">Excisionase family DNA binding protein</fullName>
    </submittedName>
</protein>
<dbReference type="RefSeq" id="WP_307862667.1">
    <property type="nucleotide sequence ID" value="NZ_JAGINU010000001.1"/>
</dbReference>
<gene>
    <name evidence="2" type="ORF">JOF36_006127</name>
</gene>
<organism evidence="2 3">
    <name type="scientific">Pseudonocardia parietis</name>
    <dbReference type="NCBI Taxonomy" id="570936"/>
    <lineage>
        <taxon>Bacteria</taxon>
        <taxon>Bacillati</taxon>
        <taxon>Actinomycetota</taxon>
        <taxon>Actinomycetes</taxon>
        <taxon>Pseudonocardiales</taxon>
        <taxon>Pseudonocardiaceae</taxon>
        <taxon>Pseudonocardia</taxon>
    </lineage>
</organism>
<dbReference type="EMBL" id="JAGINU010000001">
    <property type="protein sequence ID" value="MBP2370431.1"/>
    <property type="molecule type" value="Genomic_DNA"/>
</dbReference>
<sequence>MEVVTVTIALGQMQPDRNDVRTAVEALPQVRDYLARHPDQDAVRLVVDDEHGEEALTVPRAAVELLARILAHMAAGRGVSVVPAHAELTTQQAADLLGVSRPFLIGLLEAGEIAYRRVGKRRRVQAASLLEYRRLDDQQRREAADELTALTQDMGLG</sequence>
<keyword evidence="3" id="KW-1185">Reference proteome</keyword>
<dbReference type="Pfam" id="PF12728">
    <property type="entry name" value="HTH_17"/>
    <property type="match status" value="1"/>
</dbReference>
<proteinExistence type="predicted"/>
<feature type="domain" description="Helix-turn-helix" evidence="1">
    <location>
        <begin position="88"/>
        <end position="133"/>
    </location>
</feature>
<accession>A0ABS4W2M3</accession>
<dbReference type="InterPro" id="IPR010093">
    <property type="entry name" value="SinI_DNA-bd"/>
</dbReference>